<accession>A0A1J5Q2B8</accession>
<dbReference type="EMBL" id="MLJW01001518">
    <property type="protein sequence ID" value="OIQ77865.1"/>
    <property type="molecule type" value="Genomic_DNA"/>
</dbReference>
<comment type="caution">
    <text evidence="1">The sequence shown here is derived from an EMBL/GenBank/DDBJ whole genome shotgun (WGS) entry which is preliminary data.</text>
</comment>
<protein>
    <submittedName>
        <fullName evidence="1">Uncharacterized protein</fullName>
    </submittedName>
</protein>
<proteinExistence type="predicted"/>
<name>A0A1J5Q2B8_9ZZZZ</name>
<organism evidence="1">
    <name type="scientific">mine drainage metagenome</name>
    <dbReference type="NCBI Taxonomy" id="410659"/>
    <lineage>
        <taxon>unclassified sequences</taxon>
        <taxon>metagenomes</taxon>
        <taxon>ecological metagenomes</taxon>
    </lineage>
</organism>
<evidence type="ECO:0000313" key="1">
    <source>
        <dbReference type="EMBL" id="OIQ77865.1"/>
    </source>
</evidence>
<reference evidence="1" key="1">
    <citation type="submission" date="2016-10" db="EMBL/GenBank/DDBJ databases">
        <title>Sequence of Gallionella enrichment culture.</title>
        <authorList>
            <person name="Poehlein A."/>
            <person name="Muehling M."/>
            <person name="Daniel R."/>
        </authorList>
    </citation>
    <scope>NUCLEOTIDE SEQUENCE</scope>
</reference>
<dbReference type="Gene3D" id="3.40.50.1820">
    <property type="entry name" value="alpha/beta hydrolase"/>
    <property type="match status" value="1"/>
</dbReference>
<sequence>MNSAGYDSHLPLSRAAVPQSSRPVEYFLAETIDGLYTPYALRTPADEGTFPFIFLAYGNGGGGLEWLEDRMRNFAHITEELLAAGYACAWGRYRAEVELGFNTGGPLIVDRRQGMDLLNRAPLEFEDEVAIIKHVSRHPRIDSGRIGHVGVSHAGEMLFKIASRYQGLIQAGVACEPANHEFLDLTPDDTAFVNPDTQLRNIEQMQMRDPGSVRSRINQSVALARISTIETPILVMGRDDDPLQGIFRLSFDLLEESGKEAEWVSFDHPLHGYIFPVRGEDGIVVADEIQQRAIDGLIAFLDRYLMPNRP</sequence>
<dbReference type="AlphaFoldDB" id="A0A1J5Q2B8"/>
<gene>
    <name evidence="1" type="ORF">GALL_404390</name>
</gene>
<dbReference type="InterPro" id="IPR029058">
    <property type="entry name" value="AB_hydrolase_fold"/>
</dbReference>
<dbReference type="SUPFAM" id="SSF53474">
    <property type="entry name" value="alpha/beta-Hydrolases"/>
    <property type="match status" value="1"/>
</dbReference>